<organism evidence="2 3">
    <name type="scientific">Stephania yunnanensis</name>
    <dbReference type="NCBI Taxonomy" id="152371"/>
    <lineage>
        <taxon>Eukaryota</taxon>
        <taxon>Viridiplantae</taxon>
        <taxon>Streptophyta</taxon>
        <taxon>Embryophyta</taxon>
        <taxon>Tracheophyta</taxon>
        <taxon>Spermatophyta</taxon>
        <taxon>Magnoliopsida</taxon>
        <taxon>Ranunculales</taxon>
        <taxon>Menispermaceae</taxon>
        <taxon>Menispermoideae</taxon>
        <taxon>Cissampelideae</taxon>
        <taxon>Stephania</taxon>
    </lineage>
</organism>
<proteinExistence type="predicted"/>
<dbReference type="Proteomes" id="UP001420932">
    <property type="component" value="Unassembled WGS sequence"/>
</dbReference>
<accession>A0AAP0PRW1</accession>
<feature type="compositionally biased region" description="Basic and acidic residues" evidence="1">
    <location>
        <begin position="41"/>
        <end position="72"/>
    </location>
</feature>
<keyword evidence="3" id="KW-1185">Reference proteome</keyword>
<evidence type="ECO:0000256" key="1">
    <source>
        <dbReference type="SAM" id="MobiDB-lite"/>
    </source>
</evidence>
<sequence length="133" mass="14099">MEVIGEGPAATNDGGRESGGRDKGEDGGWEAAREVGTVEAGGRDGGEETKAAGRRSETRRREAGTTAREARTTRGTPAGTVEARQTDGQRINDTARGGRWRPHLGEDGAAGRQARDGAREARTPQGRSDRRCR</sequence>
<feature type="compositionally biased region" description="Basic and acidic residues" evidence="1">
    <location>
        <begin position="113"/>
        <end position="133"/>
    </location>
</feature>
<evidence type="ECO:0000313" key="3">
    <source>
        <dbReference type="Proteomes" id="UP001420932"/>
    </source>
</evidence>
<protein>
    <submittedName>
        <fullName evidence="2">Uncharacterized protein</fullName>
    </submittedName>
</protein>
<name>A0AAP0PRW1_9MAGN</name>
<evidence type="ECO:0000313" key="2">
    <source>
        <dbReference type="EMBL" id="KAK9150686.1"/>
    </source>
</evidence>
<reference evidence="2 3" key="1">
    <citation type="submission" date="2024-01" db="EMBL/GenBank/DDBJ databases">
        <title>Genome assemblies of Stephania.</title>
        <authorList>
            <person name="Yang L."/>
        </authorList>
    </citation>
    <scope>NUCLEOTIDE SEQUENCE [LARGE SCALE GENOMIC DNA]</scope>
    <source>
        <strain evidence="2">YNDBR</strain>
        <tissue evidence="2">Leaf</tissue>
    </source>
</reference>
<dbReference type="EMBL" id="JBBNAF010000004">
    <property type="protein sequence ID" value="KAK9150686.1"/>
    <property type="molecule type" value="Genomic_DNA"/>
</dbReference>
<feature type="compositionally biased region" description="Basic and acidic residues" evidence="1">
    <location>
        <begin position="14"/>
        <end position="26"/>
    </location>
</feature>
<gene>
    <name evidence="2" type="ORF">Syun_008995</name>
</gene>
<dbReference type="AlphaFoldDB" id="A0AAP0PRW1"/>
<comment type="caution">
    <text evidence="2">The sequence shown here is derived from an EMBL/GenBank/DDBJ whole genome shotgun (WGS) entry which is preliminary data.</text>
</comment>
<feature type="region of interest" description="Disordered" evidence="1">
    <location>
        <begin position="1"/>
        <end position="133"/>
    </location>
</feature>